<dbReference type="InterPro" id="IPR014710">
    <property type="entry name" value="RmlC-like_jellyroll"/>
</dbReference>
<dbReference type="SUPFAM" id="SSF52777">
    <property type="entry name" value="CoA-dependent acyltransferases"/>
    <property type="match status" value="1"/>
</dbReference>
<accession>A0A0B2JFM9</accession>
<feature type="domain" description="Cyclic nucleotide-binding" evidence="2">
    <location>
        <begin position="217"/>
        <end position="336"/>
    </location>
</feature>
<dbReference type="InterPro" id="IPR023213">
    <property type="entry name" value="CAT-like_dom_sf"/>
</dbReference>
<comment type="caution">
    <text evidence="3">The sequence shown here is derived from an EMBL/GenBank/DDBJ whole genome shotgun (WGS) entry which is preliminary data.</text>
</comment>
<name>A0A0B2JFM9_9FIRM</name>
<dbReference type="EMBL" id="JSCE01000265">
    <property type="protein sequence ID" value="KHM45081.1"/>
    <property type="molecule type" value="Genomic_DNA"/>
</dbReference>
<protein>
    <recommendedName>
        <fullName evidence="2">Cyclic nucleotide-binding domain-containing protein</fullName>
    </recommendedName>
</protein>
<organism evidence="3 4">
    <name type="scientific">Anaerovibrio lipolyticus</name>
    <dbReference type="NCBI Taxonomy" id="82374"/>
    <lineage>
        <taxon>Bacteria</taxon>
        <taxon>Bacillati</taxon>
        <taxon>Bacillota</taxon>
        <taxon>Negativicutes</taxon>
        <taxon>Selenomonadales</taxon>
        <taxon>Selenomonadaceae</taxon>
        <taxon>Anaerovibrio</taxon>
    </lineage>
</organism>
<dbReference type="RefSeq" id="WP_039212416.1">
    <property type="nucleotide sequence ID" value="NZ_JSCE01000265.1"/>
</dbReference>
<dbReference type="PROSITE" id="PS50042">
    <property type="entry name" value="CNMP_BINDING_3"/>
    <property type="match status" value="1"/>
</dbReference>
<feature type="region of interest" description="Disordered" evidence="1">
    <location>
        <begin position="350"/>
        <end position="372"/>
    </location>
</feature>
<dbReference type="eggNOG" id="COG1020">
    <property type="taxonomic scope" value="Bacteria"/>
</dbReference>
<dbReference type="InterPro" id="IPR018490">
    <property type="entry name" value="cNMP-bd_dom_sf"/>
</dbReference>
<dbReference type="AlphaFoldDB" id="A0A0B2JFM9"/>
<sequence length="372" mass="43134">MDIISTTSKPRFRVGNVSSTMMEELRKIYGNNIKDIVTVDEEELKVLNEKGQHSRAAVQAIFRVGGRIAPVSYLGFLRDEVMSDPYLRTNYYFGNGKLWRIILNSNTIQPVFRAADSLDPNDLMDTMHRIAEADRRRPFDLRKGKLLRIYIFRISNEEYMFLLSWPLLIDKHWTPHNLFHHPMITYSRMEEFSVAETVTMEANELEYNVGLLSETPLLLSLNKTQIRSLLDSCWVTSYQKDNVILNENVNQTAMLVLLTGRVARFSKGDDEWMKPLDEVEEGQLLNPQVVLGVPSSFLLEAVEECQILHIPRMQFKHLLQNHNDVGWQAFKAITRELDHYQKCWTKAQESVKTKNNVPEGQEDQVEKEDSVV</sequence>
<evidence type="ECO:0000256" key="1">
    <source>
        <dbReference type="SAM" id="MobiDB-lite"/>
    </source>
</evidence>
<dbReference type="InterPro" id="IPR000595">
    <property type="entry name" value="cNMP-bd_dom"/>
</dbReference>
<dbReference type="Gene3D" id="3.30.559.10">
    <property type="entry name" value="Chloramphenicol acetyltransferase-like domain"/>
    <property type="match status" value="1"/>
</dbReference>
<proteinExistence type="predicted"/>
<dbReference type="SUPFAM" id="SSF51206">
    <property type="entry name" value="cAMP-binding domain-like"/>
    <property type="match status" value="1"/>
</dbReference>
<dbReference type="CDD" id="cd00038">
    <property type="entry name" value="CAP_ED"/>
    <property type="match status" value="1"/>
</dbReference>
<gene>
    <name evidence="3" type="ORF">NZ47_14060</name>
</gene>
<reference evidence="3 4" key="1">
    <citation type="journal article" date="2013" name="PLoS ONE">
        <title>Identification and characterization of three novel lipases belonging to families II and V from Anaerovibrio lipolyticus 5ST.</title>
        <authorList>
            <person name="Prive F."/>
            <person name="Kaderbhai N.N."/>
            <person name="Girdwood S."/>
            <person name="Worgan H.J."/>
            <person name="Pinloche E."/>
            <person name="Scollan N.D."/>
            <person name="Huws S.A."/>
            <person name="Newbold C.J."/>
        </authorList>
    </citation>
    <scope>NUCLEOTIDE SEQUENCE [LARGE SCALE GENOMIC DNA]</scope>
    <source>
        <strain evidence="3 4">5S</strain>
    </source>
</reference>
<keyword evidence="4" id="KW-1185">Reference proteome</keyword>
<dbReference type="Pfam" id="PF00027">
    <property type="entry name" value="cNMP_binding"/>
    <property type="match status" value="1"/>
</dbReference>
<dbReference type="Gene3D" id="2.60.120.10">
    <property type="entry name" value="Jelly Rolls"/>
    <property type="match status" value="1"/>
</dbReference>
<evidence type="ECO:0000313" key="3">
    <source>
        <dbReference type="EMBL" id="KHM45081.1"/>
    </source>
</evidence>
<evidence type="ECO:0000313" key="4">
    <source>
        <dbReference type="Proteomes" id="UP000030993"/>
    </source>
</evidence>
<evidence type="ECO:0000259" key="2">
    <source>
        <dbReference type="PROSITE" id="PS50042"/>
    </source>
</evidence>
<dbReference type="Proteomes" id="UP000030993">
    <property type="component" value="Unassembled WGS sequence"/>
</dbReference>